<dbReference type="InterPro" id="IPR044060">
    <property type="entry name" value="Bacterial_rp_domain"/>
</dbReference>
<organism evidence="2 3">
    <name type="scientific">Candidatus [Bacteroides] periocalifornicus</name>
    <dbReference type="NCBI Taxonomy" id="1702214"/>
    <lineage>
        <taxon>Bacteria</taxon>
        <taxon>Pseudomonadati</taxon>
        <taxon>Bacteroidota</taxon>
    </lineage>
</organism>
<reference evidence="2" key="1">
    <citation type="submission" date="2015-08" db="EMBL/GenBank/DDBJ databases">
        <title>Candidatus Bacteriodes Periocalifornicus.</title>
        <authorList>
            <person name="McLean J.S."/>
            <person name="Kelley S."/>
        </authorList>
    </citation>
    <scope>NUCLEOTIDE SEQUENCE [LARGE SCALE GENOMIC DNA]</scope>
    <source>
        <strain evidence="2">12B</strain>
    </source>
</reference>
<evidence type="ECO:0000313" key="2">
    <source>
        <dbReference type="EMBL" id="KQM09590.1"/>
    </source>
</evidence>
<evidence type="ECO:0000259" key="1">
    <source>
        <dbReference type="Pfam" id="PF18998"/>
    </source>
</evidence>
<dbReference type="AlphaFoldDB" id="A0A0Q4BB50"/>
<comment type="caution">
    <text evidence="2">The sequence shown here is derived from an EMBL/GenBank/DDBJ whole genome shotgun (WGS) entry which is preliminary data.</text>
</comment>
<feature type="domain" description="Bacterial repeat" evidence="1">
    <location>
        <begin position="558"/>
        <end position="632"/>
    </location>
</feature>
<dbReference type="PATRIC" id="fig|1702214.3.peg.767"/>
<dbReference type="Gene3D" id="2.60.40.1290">
    <property type="match status" value="1"/>
</dbReference>
<sequence>MLQIPLPNNLNPQTMQLGIRLSLFATLLLGALQGWAQGTGGDSYPIAPSEVRMKRGEHQHYRVTETPVYFYDDGGKEGNRSLGPFFGTAKYWVTFYPSSPEMVVQIDFTRVDLYDDYAATYDLLEVYNADTIDKSSVAMSRYEKDKPYTVVADGSTGALTVFFSPTSYLGAGNKAGWEATVRSVPRAGQAAPGSLNIIAGHGVYMVTENTTNFYDDGGKDGPRQNGGYRWLITFKPTTPGRIVEVDFTQIDLYDDKAAVYDELWVYDGESTSGDQLDHRFTKPRKFAAKGESGAISVAFRSTTLKGALANKRAGWEATVREVERPMAYLGTTVSPVSTEPVRAGANAVPMLGINIRTQYHVAPLKLSAINFTTSGTFAQIRKAALYTTGAGTSFNADTRIGEVEVDSDGFAIALDSPALLSEGNNYFWLAYDVKSSAPSGSTLAATCASIKISGNEEAIPDGSPECARSILPVLYSVTRKPTEHGAYRALLDDDSELPSQVEAGTRFRVETTPDENWELDSVMVAGAEHDDTHYVVRGDVTISVTFREKDKPQPSEFTLTIAPSEHGTLTVNSEDGTPLANGAKITKDQKLKVNPLPEKGYKLGELRVDGAKKAEGFWVVQGDVTVSATFTSTTPEFTVSWEVAEGLGSIRVTTSDGQELTNGGKVKQSTLLKLELKPQAGYWVNQDSVKVTGAEHDGEYWRVTADVRITVKFSKDKPKESGKSRVFITINGRGTCTITTEDGQRVENQTDWDKGTKVKIKVAPDEGYTYNDHDDFHQTGMVANNDFYRLAGDEVRIEVTFHQRLCQITVAHCEHGKLSVTCENSHYEISDSTLRYGTRLRVEALPEEYYELRPDSLKVTGAERVDDLWRVVDDEVLFSATFTRQEAGLAVEVTGAGTCTVTTESGRTVPSGGRVKIGELLTITANPEAHHKLAGLTVEGAAPEGSKYKVASAVTVRATFSEDEKPQPSTEFTLTIAVGEGGICTVLRENGDTVRSGDKLPSKTLLKIVPRPNNGYLLADNGLAVTGASKQPDGLWMVQGDVNIAVTFSKRPLEPTPDAVVPELVTLQVVPNPFAGKIQISGVADCIRYRLLSSTGLLVETGVLRPENPAIDTENVPVGLYILWLEHGGHSRSIRLVKR</sequence>
<dbReference type="EMBL" id="LIIK01000002">
    <property type="protein sequence ID" value="KQM09590.1"/>
    <property type="molecule type" value="Genomic_DNA"/>
</dbReference>
<gene>
    <name evidence="2" type="ORF">AL399_00640</name>
</gene>
<dbReference type="Proteomes" id="UP000054172">
    <property type="component" value="Unassembled WGS sequence"/>
</dbReference>
<name>A0A0Q4BB50_9BACT</name>
<proteinExistence type="predicted"/>
<dbReference type="Pfam" id="PF18998">
    <property type="entry name" value="Flg_new_2"/>
    <property type="match status" value="2"/>
</dbReference>
<accession>A0A0Q4BB50</accession>
<evidence type="ECO:0000313" key="3">
    <source>
        <dbReference type="Proteomes" id="UP000054172"/>
    </source>
</evidence>
<dbReference type="STRING" id="1702214.AL399_00640"/>
<feature type="domain" description="Bacterial repeat" evidence="1">
    <location>
        <begin position="893"/>
        <end position="963"/>
    </location>
</feature>
<keyword evidence="3" id="KW-1185">Reference proteome</keyword>
<protein>
    <recommendedName>
        <fullName evidence="1">Bacterial repeat domain-containing protein</fullName>
    </recommendedName>
</protein>